<dbReference type="EMBL" id="JACIEI010000003">
    <property type="protein sequence ID" value="MBB3993940.1"/>
    <property type="molecule type" value="Genomic_DNA"/>
</dbReference>
<accession>A0A7W6E393</accession>
<keyword evidence="2" id="KW-1185">Reference proteome</keyword>
<comment type="caution">
    <text evidence="1">The sequence shown here is derived from an EMBL/GenBank/DDBJ whole genome shotgun (WGS) entry which is preliminary data.</text>
</comment>
<organism evidence="1 2">
    <name type="scientific">Sulfitobacter undariae</name>
    <dbReference type="NCBI Taxonomy" id="1563671"/>
    <lineage>
        <taxon>Bacteria</taxon>
        <taxon>Pseudomonadati</taxon>
        <taxon>Pseudomonadota</taxon>
        <taxon>Alphaproteobacteria</taxon>
        <taxon>Rhodobacterales</taxon>
        <taxon>Roseobacteraceae</taxon>
        <taxon>Sulfitobacter</taxon>
    </lineage>
</organism>
<reference evidence="1 2" key="1">
    <citation type="submission" date="2020-08" db="EMBL/GenBank/DDBJ databases">
        <title>Genomic Encyclopedia of Type Strains, Phase IV (KMG-IV): sequencing the most valuable type-strain genomes for metagenomic binning, comparative biology and taxonomic classification.</title>
        <authorList>
            <person name="Goeker M."/>
        </authorList>
    </citation>
    <scope>NUCLEOTIDE SEQUENCE [LARGE SCALE GENOMIC DNA]</scope>
    <source>
        <strain evidence="1 2">DSM 102234</strain>
    </source>
</reference>
<evidence type="ECO:0000313" key="2">
    <source>
        <dbReference type="Proteomes" id="UP000530268"/>
    </source>
</evidence>
<dbReference type="AlphaFoldDB" id="A0A7W6E393"/>
<name>A0A7W6E393_9RHOB</name>
<sequence>MLVTACANTQNTTAGPDEGIFKELPESILTIAAPDQDLTAVKIDETDGCYVYRHRGPVETIFLPLRTKTGNPICSRAAKEAATG</sequence>
<dbReference type="Proteomes" id="UP000530268">
    <property type="component" value="Unassembled WGS sequence"/>
</dbReference>
<gene>
    <name evidence="1" type="ORF">GGR95_001571</name>
</gene>
<protein>
    <submittedName>
        <fullName evidence="1">Uncharacterized protein</fullName>
    </submittedName>
</protein>
<dbReference type="RefSeq" id="WP_246423320.1">
    <property type="nucleotide sequence ID" value="NZ_JACIEI010000003.1"/>
</dbReference>
<evidence type="ECO:0000313" key="1">
    <source>
        <dbReference type="EMBL" id="MBB3993940.1"/>
    </source>
</evidence>
<proteinExistence type="predicted"/>